<gene>
    <name evidence="1" type="ORF">WJM97_20465</name>
</gene>
<evidence type="ECO:0008006" key="3">
    <source>
        <dbReference type="Google" id="ProtNLM"/>
    </source>
</evidence>
<keyword evidence="2" id="KW-1185">Reference proteome</keyword>
<evidence type="ECO:0000313" key="2">
    <source>
        <dbReference type="Proteomes" id="UP001483337"/>
    </source>
</evidence>
<reference evidence="1 2" key="1">
    <citation type="submission" date="2024-04" db="EMBL/GenBank/DDBJ databases">
        <title>Okeanomitos corallinicola gen. &amp; sp. nov. (Nostocales, Cyanobacteria), a new toxic marine heterocyst-forming cyanobacterium from a coral reef.</title>
        <authorList>
            <person name="Li H."/>
            <person name="Li R."/>
            <person name="Kang J."/>
            <person name="Hii K.S."/>
            <person name="Mohamed H.F."/>
            <person name="Xu X."/>
            <person name="Luo Z."/>
        </authorList>
    </citation>
    <scope>NUCLEOTIDE SEQUENCE [LARGE SCALE GENOMIC DNA]</scope>
    <source>
        <strain evidence="1 2">TIOX110</strain>
    </source>
</reference>
<name>A0ABZ2URU7_9CYAN</name>
<dbReference type="RefSeq" id="WP_353930611.1">
    <property type="nucleotide sequence ID" value="NZ_CP150886.1"/>
</dbReference>
<proteinExistence type="predicted"/>
<accession>A0ABZ2URU7</accession>
<dbReference type="Proteomes" id="UP001483337">
    <property type="component" value="Chromosome"/>
</dbReference>
<organism evidence="1 2">
    <name type="scientific">Okeanomitos corallinicola TIOX110</name>
    <dbReference type="NCBI Taxonomy" id="3133117"/>
    <lineage>
        <taxon>Bacteria</taxon>
        <taxon>Bacillati</taxon>
        <taxon>Cyanobacteriota</taxon>
        <taxon>Cyanophyceae</taxon>
        <taxon>Nostocales</taxon>
        <taxon>Aphanizomenonaceae</taxon>
        <taxon>Okeanomitos</taxon>
    </lineage>
</organism>
<dbReference type="EMBL" id="CP150886">
    <property type="protein sequence ID" value="WZB87699.1"/>
    <property type="molecule type" value="Genomic_DNA"/>
</dbReference>
<sequence>MNRYLITGITTIIIWQALLYKAVSQLSPCSLPNTPKLAQSMTGIRTRNVIVIGQVSEKPYVVVVPGNSDKILNQIRKYANDAFLTKNRLGPYIYVGGYTNRSQAQCWTHLLNSQGLDARVVYFR</sequence>
<protein>
    <recommendedName>
        <fullName evidence="3">SPOR domain-containing protein</fullName>
    </recommendedName>
</protein>
<evidence type="ECO:0000313" key="1">
    <source>
        <dbReference type="EMBL" id="WZB87699.1"/>
    </source>
</evidence>